<dbReference type="InterPro" id="IPR051161">
    <property type="entry name" value="Mannose-6P_isomerase_type2"/>
</dbReference>
<name>A0A1F6CJH4_9BACT</name>
<evidence type="ECO:0000313" key="2">
    <source>
        <dbReference type="EMBL" id="OGG49414.1"/>
    </source>
</evidence>
<dbReference type="CDD" id="cd02213">
    <property type="entry name" value="cupin_PMI_typeII_C"/>
    <property type="match status" value="1"/>
</dbReference>
<organism evidence="2 3">
    <name type="scientific">Candidatus Kaiserbacteria bacterium RIFCSPHIGHO2_01_FULL_54_36b</name>
    <dbReference type="NCBI Taxonomy" id="1798483"/>
    <lineage>
        <taxon>Bacteria</taxon>
        <taxon>Candidatus Kaiseribacteriota</taxon>
    </lineage>
</organism>
<dbReference type="InterPro" id="IPR014710">
    <property type="entry name" value="RmlC-like_jellyroll"/>
</dbReference>
<dbReference type="Pfam" id="PF01050">
    <property type="entry name" value="MannoseP_isomer"/>
    <property type="match status" value="1"/>
</dbReference>
<evidence type="ECO:0000313" key="3">
    <source>
        <dbReference type="Proteomes" id="UP000176445"/>
    </source>
</evidence>
<dbReference type="PANTHER" id="PTHR46390:SF1">
    <property type="entry name" value="MANNOSE-1-PHOSPHATE GUANYLYLTRANSFERASE"/>
    <property type="match status" value="1"/>
</dbReference>
<feature type="domain" description="Mannose-6-phosphate isomerase type II C-terminal" evidence="1">
    <location>
        <begin position="8"/>
        <end position="112"/>
    </location>
</feature>
<accession>A0A1F6CJH4</accession>
<dbReference type="EMBL" id="MFKW01000074">
    <property type="protein sequence ID" value="OGG49414.1"/>
    <property type="molecule type" value="Genomic_DNA"/>
</dbReference>
<dbReference type="GO" id="GO:0005976">
    <property type="term" value="P:polysaccharide metabolic process"/>
    <property type="evidence" value="ECO:0007669"/>
    <property type="project" value="InterPro"/>
</dbReference>
<dbReference type="InterPro" id="IPR001538">
    <property type="entry name" value="Man6P_isomerase-2_C"/>
</dbReference>
<evidence type="ECO:0000259" key="1">
    <source>
        <dbReference type="Pfam" id="PF01050"/>
    </source>
</evidence>
<reference evidence="2 3" key="1">
    <citation type="journal article" date="2016" name="Nat. Commun.">
        <title>Thousands of microbial genomes shed light on interconnected biogeochemical processes in an aquifer system.</title>
        <authorList>
            <person name="Anantharaman K."/>
            <person name="Brown C.T."/>
            <person name="Hug L.A."/>
            <person name="Sharon I."/>
            <person name="Castelle C.J."/>
            <person name="Probst A.J."/>
            <person name="Thomas B.C."/>
            <person name="Singh A."/>
            <person name="Wilkins M.J."/>
            <person name="Karaoz U."/>
            <person name="Brodie E.L."/>
            <person name="Williams K.H."/>
            <person name="Hubbard S.S."/>
            <person name="Banfield J.F."/>
        </authorList>
    </citation>
    <scope>NUCLEOTIDE SEQUENCE [LARGE SCALE GENOMIC DNA]</scope>
</reference>
<dbReference type="SUPFAM" id="SSF51182">
    <property type="entry name" value="RmlC-like cupins"/>
    <property type="match status" value="1"/>
</dbReference>
<dbReference type="Gene3D" id="2.60.120.10">
    <property type="entry name" value="Jelly Rolls"/>
    <property type="match status" value="1"/>
</dbReference>
<dbReference type="InterPro" id="IPR011051">
    <property type="entry name" value="RmlC_Cupin_sf"/>
</dbReference>
<dbReference type="GO" id="GO:0004475">
    <property type="term" value="F:mannose-1-phosphate guanylyltransferase (GTP) activity"/>
    <property type="evidence" value="ECO:0007669"/>
    <property type="project" value="TreeGrafter"/>
</dbReference>
<dbReference type="PANTHER" id="PTHR46390">
    <property type="entry name" value="MANNOSE-1-PHOSPHATE GUANYLYLTRANSFERASE"/>
    <property type="match status" value="1"/>
</dbReference>
<gene>
    <name evidence="2" type="ORF">A2704_00930</name>
</gene>
<proteinExistence type="predicted"/>
<sequence>MEGLPNYEKDVRPWGEFERFTLNEPSTVKIIKVKPGEAFSLQTHAKRSEFWRVVAGSGTITVGDIAHPAKVGDQFLVNQGEKHRAEGGSEGLQFLEVAFGEFDEGDIKRLEDKYGRI</sequence>
<dbReference type="AlphaFoldDB" id="A0A1F6CJH4"/>
<dbReference type="Proteomes" id="UP000176445">
    <property type="component" value="Unassembled WGS sequence"/>
</dbReference>
<dbReference type="GO" id="GO:0009298">
    <property type="term" value="P:GDP-mannose biosynthetic process"/>
    <property type="evidence" value="ECO:0007669"/>
    <property type="project" value="TreeGrafter"/>
</dbReference>
<protein>
    <recommendedName>
        <fullName evidence="1">Mannose-6-phosphate isomerase type II C-terminal domain-containing protein</fullName>
    </recommendedName>
</protein>
<comment type="caution">
    <text evidence="2">The sequence shown here is derived from an EMBL/GenBank/DDBJ whole genome shotgun (WGS) entry which is preliminary data.</text>
</comment>